<evidence type="ECO:0000313" key="3">
    <source>
        <dbReference type="EMBL" id="THX09362.1"/>
    </source>
</evidence>
<evidence type="ECO:0000259" key="2">
    <source>
        <dbReference type="PROSITE" id="PS50181"/>
    </source>
</evidence>
<feature type="region of interest" description="Disordered" evidence="1">
    <location>
        <begin position="485"/>
        <end position="513"/>
    </location>
</feature>
<dbReference type="InterPro" id="IPR001810">
    <property type="entry name" value="F-box_dom"/>
</dbReference>
<gene>
    <name evidence="3" type="ORF">D6D13_06054</name>
</gene>
<feature type="compositionally biased region" description="Basic residues" evidence="1">
    <location>
        <begin position="488"/>
        <end position="505"/>
    </location>
</feature>
<dbReference type="AlphaFoldDB" id="A0A4S9CPN5"/>
<proteinExistence type="predicted"/>
<comment type="caution">
    <text evidence="3">The sequence shown here is derived from an EMBL/GenBank/DDBJ whole genome shotgun (WGS) entry which is preliminary data.</text>
</comment>
<feature type="domain" description="F-box" evidence="2">
    <location>
        <begin position="1"/>
        <end position="46"/>
    </location>
</feature>
<protein>
    <recommendedName>
        <fullName evidence="2">F-box domain-containing protein</fullName>
    </recommendedName>
</protein>
<organism evidence="3">
    <name type="scientific">Aureobasidium pullulans</name>
    <name type="common">Black yeast</name>
    <name type="synonym">Pullularia pullulans</name>
    <dbReference type="NCBI Taxonomy" id="5580"/>
    <lineage>
        <taxon>Eukaryota</taxon>
        <taxon>Fungi</taxon>
        <taxon>Dikarya</taxon>
        <taxon>Ascomycota</taxon>
        <taxon>Pezizomycotina</taxon>
        <taxon>Dothideomycetes</taxon>
        <taxon>Dothideomycetidae</taxon>
        <taxon>Dothideales</taxon>
        <taxon>Saccotheciaceae</taxon>
        <taxon>Aureobasidium</taxon>
    </lineage>
</organism>
<reference evidence="3" key="1">
    <citation type="submission" date="2018-10" db="EMBL/GenBank/DDBJ databases">
        <title>Fifty Aureobasidium pullulans genomes reveal a recombining polyextremotolerant generalist.</title>
        <authorList>
            <person name="Gostincar C."/>
            <person name="Turk M."/>
            <person name="Zajc J."/>
            <person name="Gunde-Cimerman N."/>
        </authorList>
    </citation>
    <scope>NUCLEOTIDE SEQUENCE [LARGE SCALE GENOMIC DNA]</scope>
    <source>
        <strain evidence="3">EXF-10085</strain>
    </source>
</reference>
<dbReference type="PROSITE" id="PS50181">
    <property type="entry name" value="FBOX"/>
    <property type="match status" value="1"/>
</dbReference>
<sequence>MLRLPNELLFRIADFTRKADLPSLRATCKHLEQLTRKRFAAAYITAARSPASFAGLDQLDHIVSHSYSSAVIQGWMAVGDVPVHSGFEGFETPLREIFQKMTQHARGLDIGIVLPTGSEQSHYCGEGFGKHNRTMDFGIMMLGALPNLSHVRSFSIDARQSSENGSMLVLDLRRVVQGMLSSQAPGATHDFIIRLHERATFCTTWSEMAVTKDRTCLTFKGVHRRGVLPKMVETWKYLITAKELHVIDCTIFSAELRSLTKSVSNPGWHLDFEDILFRTHSDRLFRPHNDRNLFVHHLQKALLHWSQGLHSCRLTNLRSYENGSKLIKDFEATGIDNIREHTQSRDFLEYESEEDNPINLHHHNALYKHTHLTISTISAHYNPPGEIRELQPRLIIKFLIAQVNFPHAREIGPTTIAKWMNVMDTGHSDNKLNKLSGPILRYLCAAASPPITEAEQSAYIAEHGENQDDPVLDFAYKRGRGRPVWEMKRRRNKKRNAARKKRVKKEARGEDGS</sequence>
<accession>A0A4S9CPN5</accession>
<dbReference type="EMBL" id="QZAS01000020">
    <property type="protein sequence ID" value="THX09362.1"/>
    <property type="molecule type" value="Genomic_DNA"/>
</dbReference>
<name>A0A4S9CPN5_AURPU</name>
<evidence type="ECO:0000256" key="1">
    <source>
        <dbReference type="SAM" id="MobiDB-lite"/>
    </source>
</evidence>